<feature type="signal peptide" evidence="1">
    <location>
        <begin position="1"/>
        <end position="24"/>
    </location>
</feature>
<feature type="chain" id="PRO_5022719476" evidence="1">
    <location>
        <begin position="25"/>
        <end position="336"/>
    </location>
</feature>
<proteinExistence type="predicted"/>
<dbReference type="SUPFAM" id="SSF47090">
    <property type="entry name" value="PGBD-like"/>
    <property type="match status" value="3"/>
</dbReference>
<feature type="domain" description="Peptidoglycan binding-like" evidence="2">
    <location>
        <begin position="275"/>
        <end position="325"/>
    </location>
</feature>
<feature type="domain" description="Peptidoglycan binding-like" evidence="2">
    <location>
        <begin position="109"/>
        <end position="163"/>
    </location>
</feature>
<dbReference type="Proteomes" id="UP000304880">
    <property type="component" value="Unassembled WGS sequence"/>
</dbReference>
<evidence type="ECO:0000259" key="2">
    <source>
        <dbReference type="Pfam" id="PF01471"/>
    </source>
</evidence>
<dbReference type="AlphaFoldDB" id="A0A5C4R9V8"/>
<evidence type="ECO:0000313" key="3">
    <source>
        <dbReference type="EMBL" id="TNH40441.1"/>
    </source>
</evidence>
<dbReference type="Pfam" id="PF01471">
    <property type="entry name" value="PG_binding_1"/>
    <property type="match status" value="3"/>
</dbReference>
<dbReference type="InterPro" id="IPR002477">
    <property type="entry name" value="Peptidoglycan-bd-like"/>
</dbReference>
<sequence>MMRRFIISTMLAGTMALPGQMAMAETDLGEMVGTIAKTLLEQQQAAQESSLWQGVVENGSAAAYRQYLDAYPNGTHAREARQRLSNLGGAPVAQNNAARAEADLGLSRASRMAIQRRLATLGFYRSGIDGVFGSGTRRAIAAWQDSRQLPGNGYLNANQARMLQNGAAASNPAPADPATSAAQAELDLRLSRSQRVQIQRNLIALGYDPKGADGLFGTGTREAIRMWQRDTGERVTGYVTNAQVRSLQSDAAGRDPAPTENRAAAIDEELLGLTRDERVAIQRQLISLGYLNGRADGAFGPSTRSAIARWQGDNGLAASRYLTAEQVRTLRQQARI</sequence>
<evidence type="ECO:0000256" key="1">
    <source>
        <dbReference type="SAM" id="SignalP"/>
    </source>
</evidence>
<evidence type="ECO:0000313" key="4">
    <source>
        <dbReference type="Proteomes" id="UP000304880"/>
    </source>
</evidence>
<organism evidence="3 4">
    <name type="scientific">Paracoccus haeundaensis</name>
    <dbReference type="NCBI Taxonomy" id="225362"/>
    <lineage>
        <taxon>Bacteria</taxon>
        <taxon>Pseudomonadati</taxon>
        <taxon>Pseudomonadota</taxon>
        <taxon>Alphaproteobacteria</taxon>
        <taxon>Rhodobacterales</taxon>
        <taxon>Paracoccaceae</taxon>
        <taxon>Paracoccus</taxon>
    </lineage>
</organism>
<keyword evidence="1" id="KW-0732">Signal</keyword>
<comment type="caution">
    <text evidence="3">The sequence shown here is derived from an EMBL/GenBank/DDBJ whole genome shotgun (WGS) entry which is preliminary data.</text>
</comment>
<keyword evidence="4" id="KW-1185">Reference proteome</keyword>
<protein>
    <submittedName>
        <fullName evidence="3">Peptidoglycan-binding protein</fullName>
    </submittedName>
</protein>
<dbReference type="InterPro" id="IPR036366">
    <property type="entry name" value="PGBDSf"/>
</dbReference>
<dbReference type="InterPro" id="IPR036365">
    <property type="entry name" value="PGBD-like_sf"/>
</dbReference>
<feature type="domain" description="Peptidoglycan binding-like" evidence="2">
    <location>
        <begin position="192"/>
        <end position="246"/>
    </location>
</feature>
<reference evidence="3 4" key="1">
    <citation type="submission" date="2019-06" db="EMBL/GenBank/DDBJ databases">
        <authorList>
            <person name="Li J."/>
        </authorList>
    </citation>
    <scope>NUCLEOTIDE SEQUENCE [LARGE SCALE GENOMIC DNA]</scope>
    <source>
        <strain evidence="3 4">CGMCC 1.8012</strain>
    </source>
</reference>
<accession>A0A5C4R9V8</accession>
<dbReference type="RefSeq" id="WP_139597939.1">
    <property type="nucleotide sequence ID" value="NZ_VDDC01000008.1"/>
</dbReference>
<gene>
    <name evidence="3" type="ORF">FHD67_04330</name>
</gene>
<name>A0A5C4R9V8_9RHOB</name>
<dbReference type="EMBL" id="VDDC01000008">
    <property type="protein sequence ID" value="TNH40441.1"/>
    <property type="molecule type" value="Genomic_DNA"/>
</dbReference>
<dbReference type="Gene3D" id="1.10.101.10">
    <property type="entry name" value="PGBD-like superfamily/PGBD"/>
    <property type="match status" value="3"/>
</dbReference>